<evidence type="ECO:0000313" key="1">
    <source>
        <dbReference type="EMBL" id="RAH73532.1"/>
    </source>
</evidence>
<keyword evidence="2" id="KW-1185">Reference proteome</keyword>
<dbReference type="EMBL" id="KZ824939">
    <property type="protein sequence ID" value="RAH73532.1"/>
    <property type="molecule type" value="Genomic_DNA"/>
</dbReference>
<evidence type="ECO:0000313" key="2">
    <source>
        <dbReference type="Proteomes" id="UP000249661"/>
    </source>
</evidence>
<reference evidence="1" key="1">
    <citation type="submission" date="2018-02" db="EMBL/GenBank/DDBJ databases">
        <title>The genomes of Aspergillus section Nigri reveals drivers in fungal speciation.</title>
        <authorList>
            <consortium name="DOE Joint Genome Institute"/>
            <person name="Vesth T.C."/>
            <person name="Nybo J."/>
            <person name="Theobald S."/>
            <person name="Brandl J."/>
            <person name="Frisvad J.C."/>
            <person name="Nielsen K.F."/>
            <person name="Lyhne E.K."/>
            <person name="Kogle M.E."/>
            <person name="Kuo A."/>
            <person name="Riley R."/>
            <person name="Clum A."/>
            <person name="Nolan M."/>
            <person name="Lipzen A."/>
            <person name="Salamov A."/>
            <person name="Henrissat B."/>
            <person name="Wiebenga A."/>
            <person name="De vries R.P."/>
            <person name="Grigoriev I.V."/>
            <person name="Mortensen U.H."/>
            <person name="Andersen M.R."/>
            <person name="Baker S.E."/>
        </authorList>
    </citation>
    <scope>NUCLEOTIDE SEQUENCE</scope>
    <source>
        <strain evidence="1">CBS 121060</strain>
    </source>
</reference>
<protein>
    <submittedName>
        <fullName evidence="1">Uncharacterized protein</fullName>
    </submittedName>
</protein>
<proteinExistence type="predicted"/>
<sequence length="128" mass="13987">MKLVEVWCPRYAAQHPHPPRGPPPGPFTKRTNEPTAEESDAYLANLLKVCKNTCRLATPAKPGGGLHVLRASVRDQEGKRYVFVLQETEGWKVAIGLQRLRRGTLSRALGVSGLAANETRTVLAGLGY</sequence>
<name>A0ACD1HJ81_9EURO</name>
<gene>
    <name evidence="1" type="ORF">BO66DRAFT_389128</name>
</gene>
<organism evidence="1 2">
    <name type="scientific">Aspergillus aculeatinus CBS 121060</name>
    <dbReference type="NCBI Taxonomy" id="1448322"/>
    <lineage>
        <taxon>Eukaryota</taxon>
        <taxon>Fungi</taxon>
        <taxon>Dikarya</taxon>
        <taxon>Ascomycota</taxon>
        <taxon>Pezizomycotina</taxon>
        <taxon>Eurotiomycetes</taxon>
        <taxon>Eurotiomycetidae</taxon>
        <taxon>Eurotiales</taxon>
        <taxon>Aspergillaceae</taxon>
        <taxon>Aspergillus</taxon>
        <taxon>Aspergillus subgen. Circumdati</taxon>
    </lineage>
</organism>
<accession>A0ACD1HJ81</accession>
<dbReference type="Proteomes" id="UP000249661">
    <property type="component" value="Unassembled WGS sequence"/>
</dbReference>